<dbReference type="EMBL" id="JBHTHZ010000014">
    <property type="protein sequence ID" value="MFD0795366.1"/>
    <property type="molecule type" value="Genomic_DNA"/>
</dbReference>
<protein>
    <submittedName>
        <fullName evidence="2">Uncharacterized protein</fullName>
    </submittedName>
</protein>
<sequence length="103" mass="11917">MKFKLEISTGQKIGLIGLLVLIAFLAFYNSRGDRENVEYKRSVANDYLNLIKDSARREVKFIKSSISRFKSPVAEFSYKGLYTIQLFKVGRFNKNNIQSNNKK</sequence>
<dbReference type="Proteomes" id="UP001597010">
    <property type="component" value="Unassembled WGS sequence"/>
</dbReference>
<evidence type="ECO:0000313" key="3">
    <source>
        <dbReference type="Proteomes" id="UP001597010"/>
    </source>
</evidence>
<accession>A0ABW3AXV3</accession>
<feature type="transmembrane region" description="Helical" evidence="1">
    <location>
        <begin position="12"/>
        <end position="28"/>
    </location>
</feature>
<comment type="caution">
    <text evidence="2">The sequence shown here is derived from an EMBL/GenBank/DDBJ whole genome shotgun (WGS) entry which is preliminary data.</text>
</comment>
<reference evidence="3" key="1">
    <citation type="journal article" date="2019" name="Int. J. Syst. Evol. Microbiol.">
        <title>The Global Catalogue of Microorganisms (GCM) 10K type strain sequencing project: providing services to taxonomists for standard genome sequencing and annotation.</title>
        <authorList>
            <consortium name="The Broad Institute Genomics Platform"/>
            <consortium name="The Broad Institute Genome Sequencing Center for Infectious Disease"/>
            <person name="Wu L."/>
            <person name="Ma J."/>
        </authorList>
    </citation>
    <scope>NUCLEOTIDE SEQUENCE [LARGE SCALE GENOMIC DNA]</scope>
    <source>
        <strain evidence="3">CCUG 61484</strain>
    </source>
</reference>
<proteinExistence type="predicted"/>
<dbReference type="RefSeq" id="WP_377117692.1">
    <property type="nucleotide sequence ID" value="NZ_JBHTHZ010000014.1"/>
</dbReference>
<keyword evidence="1" id="KW-0472">Membrane</keyword>
<keyword evidence="3" id="KW-1185">Reference proteome</keyword>
<organism evidence="2 3">
    <name type="scientific">Mucilaginibacter litoreus</name>
    <dbReference type="NCBI Taxonomy" id="1048221"/>
    <lineage>
        <taxon>Bacteria</taxon>
        <taxon>Pseudomonadati</taxon>
        <taxon>Bacteroidota</taxon>
        <taxon>Sphingobacteriia</taxon>
        <taxon>Sphingobacteriales</taxon>
        <taxon>Sphingobacteriaceae</taxon>
        <taxon>Mucilaginibacter</taxon>
    </lineage>
</organism>
<keyword evidence="1" id="KW-0812">Transmembrane</keyword>
<evidence type="ECO:0000313" key="2">
    <source>
        <dbReference type="EMBL" id="MFD0795366.1"/>
    </source>
</evidence>
<gene>
    <name evidence="2" type="ORF">ACFQZX_17220</name>
</gene>
<keyword evidence="1" id="KW-1133">Transmembrane helix</keyword>
<name>A0ABW3AXV3_9SPHI</name>
<evidence type="ECO:0000256" key="1">
    <source>
        <dbReference type="SAM" id="Phobius"/>
    </source>
</evidence>